<comment type="caution">
    <text evidence="2">The sequence shown here is derived from an EMBL/GenBank/DDBJ whole genome shotgun (WGS) entry which is preliminary data.</text>
</comment>
<evidence type="ECO:0000313" key="2">
    <source>
        <dbReference type="EMBL" id="KAF6078256.1"/>
    </source>
</evidence>
<protein>
    <submittedName>
        <fullName evidence="2">Uncharacterized protein</fullName>
    </submittedName>
</protein>
<dbReference type="AlphaFoldDB" id="A0A833YSB4"/>
<gene>
    <name evidence="2" type="ORF">HJG60_009129</name>
</gene>
<evidence type="ECO:0000313" key="3">
    <source>
        <dbReference type="Proteomes" id="UP000664940"/>
    </source>
</evidence>
<reference evidence="2 3" key="1">
    <citation type="journal article" date="2020" name="Nature">
        <title>Six reference-quality genomes reveal evolution of bat adaptations.</title>
        <authorList>
            <person name="Jebb D."/>
            <person name="Huang Z."/>
            <person name="Pippel M."/>
            <person name="Hughes G.M."/>
            <person name="Lavrichenko K."/>
            <person name="Devanna P."/>
            <person name="Winkler S."/>
            <person name="Jermiin L.S."/>
            <person name="Skirmuntt E.C."/>
            <person name="Katzourakis A."/>
            <person name="Burkitt-Gray L."/>
            <person name="Ray D.A."/>
            <person name="Sullivan K.A.M."/>
            <person name="Roscito J.G."/>
            <person name="Kirilenko B.M."/>
            <person name="Davalos L.M."/>
            <person name="Corthals A.P."/>
            <person name="Power M.L."/>
            <person name="Jones G."/>
            <person name="Ransome R.D."/>
            <person name="Dechmann D.K.N."/>
            <person name="Locatelli A.G."/>
            <person name="Puechmaille S.J."/>
            <person name="Fedrigo O."/>
            <person name="Jarvis E.D."/>
            <person name="Hiller M."/>
            <person name="Vernes S.C."/>
            <person name="Myers E.W."/>
            <person name="Teeling E.C."/>
        </authorList>
    </citation>
    <scope>NUCLEOTIDE SEQUENCE [LARGE SCALE GENOMIC DNA]</scope>
    <source>
        <strain evidence="2">Bat1K_MPI-CBG_1</strain>
    </source>
</reference>
<dbReference type="Proteomes" id="UP000664940">
    <property type="component" value="Unassembled WGS sequence"/>
</dbReference>
<name>A0A833YSB4_9CHIR</name>
<dbReference type="EMBL" id="JABVXQ010000014">
    <property type="protein sequence ID" value="KAF6078256.1"/>
    <property type="molecule type" value="Genomic_DNA"/>
</dbReference>
<feature type="region of interest" description="Disordered" evidence="1">
    <location>
        <begin position="84"/>
        <end position="138"/>
    </location>
</feature>
<feature type="region of interest" description="Disordered" evidence="1">
    <location>
        <begin position="1"/>
        <end position="39"/>
    </location>
</feature>
<organism evidence="2 3">
    <name type="scientific">Phyllostomus discolor</name>
    <name type="common">pale spear-nosed bat</name>
    <dbReference type="NCBI Taxonomy" id="89673"/>
    <lineage>
        <taxon>Eukaryota</taxon>
        <taxon>Metazoa</taxon>
        <taxon>Chordata</taxon>
        <taxon>Craniata</taxon>
        <taxon>Vertebrata</taxon>
        <taxon>Euteleostomi</taxon>
        <taxon>Mammalia</taxon>
        <taxon>Eutheria</taxon>
        <taxon>Laurasiatheria</taxon>
        <taxon>Chiroptera</taxon>
        <taxon>Yangochiroptera</taxon>
        <taxon>Phyllostomidae</taxon>
        <taxon>Phyllostominae</taxon>
        <taxon>Phyllostomus</taxon>
    </lineage>
</organism>
<proteinExistence type="predicted"/>
<accession>A0A833YSB4</accession>
<evidence type="ECO:0000256" key="1">
    <source>
        <dbReference type="SAM" id="MobiDB-lite"/>
    </source>
</evidence>
<sequence length="151" mass="16328">MRSPVWNQDAGLHGPRVPLPPEHAHAKSPVPSHLATRSPQTLSWSFSGFKHKTLYRTQCMSEMVASEVSDAGTMAGHLRTNKVECTPHPTAASGTGLRVTSGSEPSPHFRTTEVGPSKRPTISLKGGRHPTQGQCSFQPDFAPRGLNSFCF</sequence>